<feature type="chain" id="PRO_5046988607" evidence="5">
    <location>
        <begin position="21"/>
        <end position="397"/>
    </location>
</feature>
<dbReference type="InterPro" id="IPR028081">
    <property type="entry name" value="Leu-bd"/>
</dbReference>
<dbReference type="PRINTS" id="PR00337">
    <property type="entry name" value="LEUILEVALBP"/>
</dbReference>
<gene>
    <name evidence="7" type="ORF">ACFOOQ_05045</name>
</gene>
<evidence type="ECO:0000259" key="6">
    <source>
        <dbReference type="Pfam" id="PF13458"/>
    </source>
</evidence>
<evidence type="ECO:0000313" key="8">
    <source>
        <dbReference type="Proteomes" id="UP001595711"/>
    </source>
</evidence>
<evidence type="ECO:0000313" key="7">
    <source>
        <dbReference type="EMBL" id="MFC3674901.1"/>
    </source>
</evidence>
<dbReference type="Gene3D" id="3.40.50.2300">
    <property type="match status" value="2"/>
</dbReference>
<dbReference type="CDD" id="cd06340">
    <property type="entry name" value="PBP1_ABC_ligand_binding-like"/>
    <property type="match status" value="1"/>
</dbReference>
<evidence type="ECO:0000256" key="4">
    <source>
        <dbReference type="ARBA" id="ARBA00022970"/>
    </source>
</evidence>
<dbReference type="SUPFAM" id="SSF53822">
    <property type="entry name" value="Periplasmic binding protein-like I"/>
    <property type="match status" value="1"/>
</dbReference>
<proteinExistence type="inferred from homology"/>
<evidence type="ECO:0000256" key="5">
    <source>
        <dbReference type="SAM" id="SignalP"/>
    </source>
</evidence>
<feature type="signal peptide" evidence="5">
    <location>
        <begin position="1"/>
        <end position="20"/>
    </location>
</feature>
<keyword evidence="8" id="KW-1185">Reference proteome</keyword>
<dbReference type="InterPro" id="IPR051010">
    <property type="entry name" value="BCAA_transport"/>
</dbReference>
<reference evidence="8" key="1">
    <citation type="journal article" date="2019" name="Int. J. Syst. Evol. Microbiol.">
        <title>The Global Catalogue of Microorganisms (GCM) 10K type strain sequencing project: providing services to taxonomists for standard genome sequencing and annotation.</title>
        <authorList>
            <consortium name="The Broad Institute Genomics Platform"/>
            <consortium name="The Broad Institute Genome Sequencing Center for Infectious Disease"/>
            <person name="Wu L."/>
            <person name="Ma J."/>
        </authorList>
    </citation>
    <scope>NUCLEOTIDE SEQUENCE [LARGE SCALE GENOMIC DNA]</scope>
    <source>
        <strain evidence="8">KCTC 42182</strain>
    </source>
</reference>
<feature type="domain" description="Leucine-binding protein" evidence="6">
    <location>
        <begin position="24"/>
        <end position="365"/>
    </location>
</feature>
<dbReference type="Pfam" id="PF13458">
    <property type="entry name" value="Peripla_BP_6"/>
    <property type="match status" value="1"/>
</dbReference>
<comment type="caution">
    <text evidence="7">The sequence shown here is derived from an EMBL/GenBank/DDBJ whole genome shotgun (WGS) entry which is preliminary data.</text>
</comment>
<evidence type="ECO:0000256" key="1">
    <source>
        <dbReference type="ARBA" id="ARBA00010062"/>
    </source>
</evidence>
<organism evidence="7 8">
    <name type="scientific">Ferrovibrio xuzhouensis</name>
    <dbReference type="NCBI Taxonomy" id="1576914"/>
    <lineage>
        <taxon>Bacteria</taxon>
        <taxon>Pseudomonadati</taxon>
        <taxon>Pseudomonadota</taxon>
        <taxon>Alphaproteobacteria</taxon>
        <taxon>Rhodospirillales</taxon>
        <taxon>Rhodospirillaceae</taxon>
        <taxon>Ferrovibrio</taxon>
    </lineage>
</organism>
<dbReference type="RefSeq" id="WP_379722466.1">
    <property type="nucleotide sequence ID" value="NZ_JBHRYJ010000001.1"/>
</dbReference>
<dbReference type="PANTHER" id="PTHR30483">
    <property type="entry name" value="LEUCINE-SPECIFIC-BINDING PROTEIN"/>
    <property type="match status" value="1"/>
</dbReference>
<protein>
    <submittedName>
        <fullName evidence="7">ABC transporter substrate-binding protein</fullName>
    </submittedName>
</protein>
<dbReference type="InterPro" id="IPR028082">
    <property type="entry name" value="Peripla_BP_I"/>
</dbReference>
<name>A0ABV7VDM6_9PROT</name>
<dbReference type="Proteomes" id="UP001595711">
    <property type="component" value="Unassembled WGS sequence"/>
</dbReference>
<dbReference type="InterPro" id="IPR000709">
    <property type="entry name" value="Leu_Ile_Val-bd"/>
</dbReference>
<comment type="similarity">
    <text evidence="1">Belongs to the leucine-binding protein family.</text>
</comment>
<evidence type="ECO:0000256" key="3">
    <source>
        <dbReference type="ARBA" id="ARBA00022729"/>
    </source>
</evidence>
<dbReference type="EMBL" id="JBHRYJ010000001">
    <property type="protein sequence ID" value="MFC3674901.1"/>
    <property type="molecule type" value="Genomic_DNA"/>
</dbReference>
<dbReference type="PANTHER" id="PTHR30483:SF37">
    <property type="entry name" value="ABC TRANSPORTER SUBSTRATE-BINDING PROTEIN"/>
    <property type="match status" value="1"/>
</dbReference>
<sequence>MRRTLLAATALFAFSTASHAAENIKIGVVYPLTGPYAVAGEDCKRGMELASEQINAAGGIKSMHGAKIELIFGDSQSKPINAASEAERLITQEKVVMVAGPATSGESLPMTQVAEKYGIPMVNTLAQNEAITGRGFKWVWSTTLIDSDYSNGLFQALDMVLKLDPKKNKVGFIYPGNEYGKSLLKLVEDGFDKRTDAKLVSSVEVSDRAQDYVQPVLKLKASAPDVVMAVGYFRNGVLLSKALDQLDFHPIVVATGGMASDPKLVEQIGPLVNWQFATTPFSADRPKAKVVTAAFEKRFSMPLTLNSAIPYQGMMVIAAALEKAGSTKPDAIAKGLGSVDIKPEDMVVSSNFVKFDEHGRNTGRATVITQFQDEKIVTVWPPEKAVGKAILKGFGIK</sequence>
<keyword evidence="2" id="KW-0813">Transport</keyword>
<keyword evidence="3 5" id="KW-0732">Signal</keyword>
<evidence type="ECO:0000256" key="2">
    <source>
        <dbReference type="ARBA" id="ARBA00022448"/>
    </source>
</evidence>
<keyword evidence="4" id="KW-0029">Amino-acid transport</keyword>
<accession>A0ABV7VDM6</accession>